<feature type="region of interest" description="Disordered" evidence="1">
    <location>
        <begin position="191"/>
        <end position="215"/>
    </location>
</feature>
<accession>A0AAD4KV83</accession>
<evidence type="ECO:0000313" key="2">
    <source>
        <dbReference type="EMBL" id="KAH8697476.1"/>
    </source>
</evidence>
<organism evidence="2 3">
    <name type="scientific">Talaromyces proteolyticus</name>
    <dbReference type="NCBI Taxonomy" id="1131652"/>
    <lineage>
        <taxon>Eukaryota</taxon>
        <taxon>Fungi</taxon>
        <taxon>Dikarya</taxon>
        <taxon>Ascomycota</taxon>
        <taxon>Pezizomycotina</taxon>
        <taxon>Eurotiomycetes</taxon>
        <taxon>Eurotiomycetidae</taxon>
        <taxon>Eurotiales</taxon>
        <taxon>Trichocomaceae</taxon>
        <taxon>Talaromyces</taxon>
        <taxon>Talaromyces sect. Bacilispori</taxon>
    </lineage>
</organism>
<feature type="compositionally biased region" description="Polar residues" evidence="1">
    <location>
        <begin position="156"/>
        <end position="173"/>
    </location>
</feature>
<feature type="region of interest" description="Disordered" evidence="1">
    <location>
        <begin position="154"/>
        <end position="173"/>
    </location>
</feature>
<gene>
    <name evidence="2" type="ORF">BGW36DRAFT_407484</name>
</gene>
<feature type="region of interest" description="Disordered" evidence="1">
    <location>
        <begin position="112"/>
        <end position="134"/>
    </location>
</feature>
<dbReference type="EMBL" id="JAJTJA010000006">
    <property type="protein sequence ID" value="KAH8697476.1"/>
    <property type="molecule type" value="Genomic_DNA"/>
</dbReference>
<comment type="caution">
    <text evidence="2">The sequence shown here is derived from an EMBL/GenBank/DDBJ whole genome shotgun (WGS) entry which is preliminary data.</text>
</comment>
<proteinExistence type="predicted"/>
<reference evidence="2" key="1">
    <citation type="submission" date="2021-12" db="EMBL/GenBank/DDBJ databases">
        <title>Convergent genome expansion in fungi linked to evolution of root-endophyte symbiosis.</title>
        <authorList>
            <consortium name="DOE Joint Genome Institute"/>
            <person name="Ke Y.-H."/>
            <person name="Bonito G."/>
            <person name="Liao H.-L."/>
            <person name="Looney B."/>
            <person name="Rojas-Flechas A."/>
            <person name="Nash J."/>
            <person name="Hameed K."/>
            <person name="Schadt C."/>
            <person name="Martin F."/>
            <person name="Crous P.W."/>
            <person name="Miettinen O."/>
            <person name="Magnuson J.K."/>
            <person name="Labbe J."/>
            <person name="Jacobson D."/>
            <person name="Doktycz M.J."/>
            <person name="Veneault-Fourrey C."/>
            <person name="Kuo A."/>
            <person name="Mondo S."/>
            <person name="Calhoun S."/>
            <person name="Riley R."/>
            <person name="Ohm R."/>
            <person name="LaButti K."/>
            <person name="Andreopoulos B."/>
            <person name="Pangilinan J."/>
            <person name="Nolan M."/>
            <person name="Tritt A."/>
            <person name="Clum A."/>
            <person name="Lipzen A."/>
            <person name="Daum C."/>
            <person name="Barry K."/>
            <person name="Grigoriev I.V."/>
            <person name="Vilgalys R."/>
        </authorList>
    </citation>
    <scope>NUCLEOTIDE SEQUENCE</scope>
    <source>
        <strain evidence="2">PMI_201</strain>
    </source>
</reference>
<dbReference type="Proteomes" id="UP001201262">
    <property type="component" value="Unassembled WGS sequence"/>
</dbReference>
<evidence type="ECO:0000313" key="3">
    <source>
        <dbReference type="Proteomes" id="UP001201262"/>
    </source>
</evidence>
<protein>
    <submittedName>
        <fullName evidence="2">Uncharacterized protein</fullName>
    </submittedName>
</protein>
<dbReference type="GeneID" id="70249329"/>
<evidence type="ECO:0000256" key="1">
    <source>
        <dbReference type="SAM" id="MobiDB-lite"/>
    </source>
</evidence>
<keyword evidence="3" id="KW-1185">Reference proteome</keyword>
<sequence length="293" mass="32787">MGNSGQPHDNSHEGHQFNNIQIHGDSRVHIGDIHHISHYYYSNKLKKLHRQQEVMRSQNASIEMSPEQINRKGCTLFPPSMLDSYPKLNPPLPKSVREEHQAMMQLEGFGTSQLKQRQTAQQHANKAQQTSIQNTWSGFHTSAFKTRSATADDFEIQNSKTRQTSKVASAQPSTKSYAGKHFVHFSVGKSVLEPSPREGSHAFGPGDPSPNKLKLAPTKLRKKNHAEMFTTSAAIATMSFSIKRTISEDCTQRYGDEPPLKLHCLQRESRRRGDLGVAHLKRLSSASRLAANG</sequence>
<dbReference type="RefSeq" id="XP_046072177.1">
    <property type="nucleotide sequence ID" value="XM_046219042.1"/>
</dbReference>
<dbReference type="AlphaFoldDB" id="A0AAD4KV83"/>
<name>A0AAD4KV83_9EURO</name>